<name>A0A380ZFQ5_BARDO</name>
<dbReference type="EMBL" id="UFTF01000001">
    <property type="protein sequence ID" value="SUV45779.1"/>
    <property type="molecule type" value="Genomic_DNA"/>
</dbReference>
<proteinExistence type="inferred from homology"/>
<dbReference type="RefSeq" id="WP_004856346.1">
    <property type="nucleotide sequence ID" value="NZ_CACVBH010000001.1"/>
</dbReference>
<accession>A0A380ZFQ5</accession>
<reference evidence="3 4" key="1">
    <citation type="submission" date="2018-06" db="EMBL/GenBank/DDBJ databases">
        <authorList>
            <consortium name="Pathogen Informatics"/>
            <person name="Doyle S."/>
        </authorList>
    </citation>
    <scope>NUCLEOTIDE SEQUENCE [LARGE SCALE GENOMIC DNA]</scope>
    <source>
        <strain evidence="3 4">NCTC12862</strain>
    </source>
</reference>
<feature type="domain" description="Transglycosylase SLT" evidence="2">
    <location>
        <begin position="8"/>
        <end position="113"/>
    </location>
</feature>
<dbReference type="InterPro" id="IPR008258">
    <property type="entry name" value="Transglycosylase_SLT_dom_1"/>
</dbReference>
<dbReference type="STRING" id="33044.GCA_900005695_01296"/>
<comment type="similarity">
    <text evidence="1">Belongs to the virb1 family.</text>
</comment>
<organism evidence="3 4">
    <name type="scientific">Bartonella doshiae</name>
    <dbReference type="NCBI Taxonomy" id="33044"/>
    <lineage>
        <taxon>Bacteria</taxon>
        <taxon>Pseudomonadati</taxon>
        <taxon>Pseudomonadota</taxon>
        <taxon>Alphaproteobacteria</taxon>
        <taxon>Hyphomicrobiales</taxon>
        <taxon>Bartonellaceae</taxon>
        <taxon>Bartonella</taxon>
    </lineage>
</organism>
<evidence type="ECO:0000313" key="3">
    <source>
        <dbReference type="EMBL" id="SUV45779.1"/>
    </source>
</evidence>
<sequence>MTIPDFMMLAAACAPAIHPTTLSAIVMQESQGHIYAIGINGNHKLSHQPSTLSEAITIAEKLKHDGHNFDIGLGQINVKNLEWLNMSLFDLFDPCKNLKALQIILTHCYERTRMKYSSEQTALQAALSCYSMRDFKNSFTKFYMQKITSYAAVQVPALVSVGNESQKFVKLHAGEPERTVKTESFSDSPEELADAFAHQSSGVLDAFTTKGAFPLKKQ</sequence>
<dbReference type="OrthoDB" id="8277605at2"/>
<dbReference type="AlphaFoldDB" id="A0A380ZFQ5"/>
<evidence type="ECO:0000259" key="2">
    <source>
        <dbReference type="Pfam" id="PF01464"/>
    </source>
</evidence>
<dbReference type="InterPro" id="IPR023346">
    <property type="entry name" value="Lysozyme-like_dom_sf"/>
</dbReference>
<evidence type="ECO:0000313" key="4">
    <source>
        <dbReference type="Proteomes" id="UP000254950"/>
    </source>
</evidence>
<dbReference type="SUPFAM" id="SSF53955">
    <property type="entry name" value="Lysozyme-like"/>
    <property type="match status" value="1"/>
</dbReference>
<evidence type="ECO:0000256" key="1">
    <source>
        <dbReference type="ARBA" id="ARBA00009387"/>
    </source>
</evidence>
<dbReference type="Pfam" id="PF01464">
    <property type="entry name" value="SLT"/>
    <property type="match status" value="1"/>
</dbReference>
<dbReference type="Gene3D" id="1.10.530.10">
    <property type="match status" value="1"/>
</dbReference>
<protein>
    <submittedName>
        <fullName evidence="3">Type IV secretion system lytic transglycosylase VirB1</fullName>
    </submittedName>
</protein>
<gene>
    <name evidence="3" type="ORF">NCTC12862_01393</name>
</gene>
<dbReference type="Proteomes" id="UP000254950">
    <property type="component" value="Unassembled WGS sequence"/>
</dbReference>
<dbReference type="CDD" id="cd16892">
    <property type="entry name" value="LT_VirB1-like"/>
    <property type="match status" value="1"/>
</dbReference>